<accession>A0A1H9MU83</accession>
<dbReference type="AlphaFoldDB" id="A0A1H9MU83"/>
<dbReference type="RefSeq" id="WP_092498506.1">
    <property type="nucleotide sequence ID" value="NZ_FOFG01000014.1"/>
</dbReference>
<gene>
    <name evidence="1" type="ORF">SAMN05216548_11452</name>
</gene>
<evidence type="ECO:0000313" key="2">
    <source>
        <dbReference type="Proteomes" id="UP000199647"/>
    </source>
</evidence>
<dbReference type="OrthoDB" id="8457137at2"/>
<keyword evidence="2" id="KW-1185">Reference proteome</keyword>
<sequence length="100" mass="11024">MVTESSLVSFGFASGGYWCRCGTCAEPFEGDKRAFRCKPCAQKAKVATEKAVELQELVAFMYVEAAGERVISQGHALKAFNFFVRNIEDISHLLPKATRA</sequence>
<dbReference type="Proteomes" id="UP000199647">
    <property type="component" value="Unassembled WGS sequence"/>
</dbReference>
<evidence type="ECO:0000313" key="1">
    <source>
        <dbReference type="EMBL" id="SER27254.1"/>
    </source>
</evidence>
<name>A0A1H9MU83_9HYPH</name>
<dbReference type="STRING" id="1855383.SAMN05216548_11452"/>
<protein>
    <submittedName>
        <fullName evidence="1">Uncharacterized protein</fullName>
    </submittedName>
</protein>
<dbReference type="EMBL" id="FOFG01000014">
    <property type="protein sequence ID" value="SER27254.1"/>
    <property type="molecule type" value="Genomic_DNA"/>
</dbReference>
<reference evidence="1 2" key="1">
    <citation type="submission" date="2016-10" db="EMBL/GenBank/DDBJ databases">
        <authorList>
            <person name="de Groot N.N."/>
        </authorList>
    </citation>
    <scope>NUCLEOTIDE SEQUENCE [LARGE SCALE GENOMIC DNA]</scope>
    <source>
        <strain evidence="1 2">A52C2</strain>
    </source>
</reference>
<proteinExistence type="predicted"/>
<organism evidence="1 2">
    <name type="scientific">Faunimonas pinastri</name>
    <dbReference type="NCBI Taxonomy" id="1855383"/>
    <lineage>
        <taxon>Bacteria</taxon>
        <taxon>Pseudomonadati</taxon>
        <taxon>Pseudomonadota</taxon>
        <taxon>Alphaproteobacteria</taxon>
        <taxon>Hyphomicrobiales</taxon>
        <taxon>Afifellaceae</taxon>
        <taxon>Faunimonas</taxon>
    </lineage>
</organism>